<feature type="compositionally biased region" description="Polar residues" evidence="1">
    <location>
        <begin position="57"/>
        <end position="73"/>
    </location>
</feature>
<feature type="compositionally biased region" description="Polar residues" evidence="1">
    <location>
        <begin position="7"/>
        <end position="21"/>
    </location>
</feature>
<dbReference type="Proteomes" id="UP000499080">
    <property type="component" value="Unassembled WGS sequence"/>
</dbReference>
<dbReference type="AlphaFoldDB" id="A0A4Y2FZH7"/>
<evidence type="ECO:0000256" key="1">
    <source>
        <dbReference type="SAM" id="MobiDB-lite"/>
    </source>
</evidence>
<dbReference type="EMBL" id="BGPR01001156">
    <property type="protein sequence ID" value="GBM46860.1"/>
    <property type="molecule type" value="Genomic_DNA"/>
</dbReference>
<organism evidence="2 3">
    <name type="scientific">Araneus ventricosus</name>
    <name type="common">Orbweaver spider</name>
    <name type="synonym">Epeira ventricosa</name>
    <dbReference type="NCBI Taxonomy" id="182803"/>
    <lineage>
        <taxon>Eukaryota</taxon>
        <taxon>Metazoa</taxon>
        <taxon>Ecdysozoa</taxon>
        <taxon>Arthropoda</taxon>
        <taxon>Chelicerata</taxon>
        <taxon>Arachnida</taxon>
        <taxon>Araneae</taxon>
        <taxon>Araneomorphae</taxon>
        <taxon>Entelegynae</taxon>
        <taxon>Araneoidea</taxon>
        <taxon>Araneidae</taxon>
        <taxon>Araneus</taxon>
    </lineage>
</organism>
<proteinExistence type="predicted"/>
<feature type="region of interest" description="Disordered" evidence="1">
    <location>
        <begin position="54"/>
        <end position="83"/>
    </location>
</feature>
<comment type="caution">
    <text evidence="2">The sequence shown here is derived from an EMBL/GenBank/DDBJ whole genome shotgun (WGS) entry which is preliminary data.</text>
</comment>
<protein>
    <submittedName>
        <fullName evidence="2">Uncharacterized protein</fullName>
    </submittedName>
</protein>
<gene>
    <name evidence="2" type="ORF">AVEN_216573_1</name>
</gene>
<name>A0A4Y2FZH7_ARAVE</name>
<evidence type="ECO:0000313" key="2">
    <source>
        <dbReference type="EMBL" id="GBM46860.1"/>
    </source>
</evidence>
<keyword evidence="3" id="KW-1185">Reference proteome</keyword>
<evidence type="ECO:0000313" key="3">
    <source>
        <dbReference type="Proteomes" id="UP000499080"/>
    </source>
</evidence>
<sequence>MALESAGRNSLPDSGTQSSGRDGTVCPTVGHSLPDGTAQSARQWDTVCQRVGHSLPDSGSQFARQRSTVSQTGIRPAVRGERV</sequence>
<feature type="region of interest" description="Disordered" evidence="1">
    <location>
        <begin position="1"/>
        <end position="40"/>
    </location>
</feature>
<reference evidence="2 3" key="1">
    <citation type="journal article" date="2019" name="Sci. Rep.">
        <title>Orb-weaving spider Araneus ventricosus genome elucidates the spidroin gene catalogue.</title>
        <authorList>
            <person name="Kono N."/>
            <person name="Nakamura H."/>
            <person name="Ohtoshi R."/>
            <person name="Moran D.A.P."/>
            <person name="Shinohara A."/>
            <person name="Yoshida Y."/>
            <person name="Fujiwara M."/>
            <person name="Mori M."/>
            <person name="Tomita M."/>
            <person name="Arakawa K."/>
        </authorList>
    </citation>
    <scope>NUCLEOTIDE SEQUENCE [LARGE SCALE GENOMIC DNA]</scope>
</reference>
<accession>A0A4Y2FZH7</accession>